<dbReference type="SUPFAM" id="SSF102405">
    <property type="entry name" value="MCP/YpsA-like"/>
    <property type="match status" value="1"/>
</dbReference>
<dbReference type="AlphaFoldDB" id="A0A9D1IH38"/>
<sequence length="172" mass="19342">MTCTFFGHRDVPPELEPVLQAALTQLTERRQVCRFLVGNQGGFDRMALRVLRRLCKTHPGLQVSVVLAYNPGRLPPRAAREDNTWLFPEALENVPPRFAIDRRNRWMLSQAEYVVTFVQATVGGAAKYRALALRQGKRVLDLAARVPPAGSPQHEPYAEVQNAGEHHDEHGI</sequence>
<organism evidence="2 3">
    <name type="scientific">Candidatus Fimenecus excrementigallinarum</name>
    <dbReference type="NCBI Taxonomy" id="2840816"/>
    <lineage>
        <taxon>Bacteria</taxon>
        <taxon>Bacillati</taxon>
        <taxon>Bacillota</taxon>
        <taxon>Clostridia</taxon>
        <taxon>Candidatus Fimenecus</taxon>
    </lineage>
</organism>
<name>A0A9D1IH38_9FIRM</name>
<reference evidence="2" key="2">
    <citation type="journal article" date="2021" name="PeerJ">
        <title>Extensive microbial diversity within the chicken gut microbiome revealed by metagenomics and culture.</title>
        <authorList>
            <person name="Gilroy R."/>
            <person name="Ravi A."/>
            <person name="Getino M."/>
            <person name="Pursley I."/>
            <person name="Horton D.L."/>
            <person name="Alikhan N.F."/>
            <person name="Baker D."/>
            <person name="Gharbi K."/>
            <person name="Hall N."/>
            <person name="Watson M."/>
            <person name="Adriaenssens E.M."/>
            <person name="Foster-Nyarko E."/>
            <person name="Jarju S."/>
            <person name="Secka A."/>
            <person name="Antonio M."/>
            <person name="Oren A."/>
            <person name="Chaudhuri R.R."/>
            <person name="La Ragione R."/>
            <person name="Hildebrand F."/>
            <person name="Pallen M.J."/>
        </authorList>
    </citation>
    <scope>NUCLEOTIDE SEQUENCE</scope>
    <source>
        <strain evidence="2">ChiGjej1B1-19959</strain>
    </source>
</reference>
<comment type="caution">
    <text evidence="2">The sequence shown here is derived from an EMBL/GenBank/DDBJ whole genome shotgun (WGS) entry which is preliminary data.</text>
</comment>
<dbReference type="EMBL" id="DVMW01000026">
    <property type="protein sequence ID" value="HIU35714.1"/>
    <property type="molecule type" value="Genomic_DNA"/>
</dbReference>
<evidence type="ECO:0000313" key="3">
    <source>
        <dbReference type="Proteomes" id="UP000824071"/>
    </source>
</evidence>
<dbReference type="Proteomes" id="UP000824071">
    <property type="component" value="Unassembled WGS sequence"/>
</dbReference>
<proteinExistence type="predicted"/>
<gene>
    <name evidence="2" type="ORF">IAC53_03800</name>
</gene>
<reference evidence="2" key="1">
    <citation type="submission" date="2020-10" db="EMBL/GenBank/DDBJ databases">
        <authorList>
            <person name="Gilroy R."/>
        </authorList>
    </citation>
    <scope>NUCLEOTIDE SEQUENCE</scope>
    <source>
        <strain evidence="2">ChiGjej1B1-19959</strain>
    </source>
</reference>
<dbReference type="Gene3D" id="3.40.50.450">
    <property type="match status" value="1"/>
</dbReference>
<evidence type="ECO:0008006" key="4">
    <source>
        <dbReference type="Google" id="ProtNLM"/>
    </source>
</evidence>
<evidence type="ECO:0000256" key="1">
    <source>
        <dbReference type="SAM" id="MobiDB-lite"/>
    </source>
</evidence>
<feature type="region of interest" description="Disordered" evidence="1">
    <location>
        <begin position="148"/>
        <end position="172"/>
    </location>
</feature>
<evidence type="ECO:0000313" key="2">
    <source>
        <dbReference type="EMBL" id="HIU35714.1"/>
    </source>
</evidence>
<protein>
    <recommendedName>
        <fullName evidence="4">DUF1273 domain-containing protein</fullName>
    </recommendedName>
</protein>
<accession>A0A9D1IH38</accession>